<proteinExistence type="inferred from homology"/>
<keyword evidence="4 9" id="KW-1015">Disulfide bond</keyword>
<dbReference type="PRINTS" id="PR00421">
    <property type="entry name" value="THIOREDOXIN"/>
</dbReference>
<evidence type="ECO:0000256" key="9">
    <source>
        <dbReference type="PIRSR" id="PIRSR000077-4"/>
    </source>
</evidence>
<evidence type="ECO:0000259" key="10">
    <source>
        <dbReference type="PROSITE" id="PS51352"/>
    </source>
</evidence>
<feature type="disulfide bond" description="Redox-active" evidence="9">
    <location>
        <begin position="33"/>
        <end position="36"/>
    </location>
</feature>
<name>A0A937X0R6_9BACT</name>
<feature type="site" description="Contributes to redox potential value" evidence="8">
    <location>
        <position position="34"/>
    </location>
</feature>
<evidence type="ECO:0000256" key="2">
    <source>
        <dbReference type="ARBA" id="ARBA00022448"/>
    </source>
</evidence>
<keyword evidence="5 9" id="KW-0676">Redox-active center</keyword>
<evidence type="ECO:0000256" key="4">
    <source>
        <dbReference type="ARBA" id="ARBA00023157"/>
    </source>
</evidence>
<evidence type="ECO:0000256" key="1">
    <source>
        <dbReference type="ARBA" id="ARBA00008987"/>
    </source>
</evidence>
<dbReference type="Proteomes" id="UP000703893">
    <property type="component" value="Unassembled WGS sequence"/>
</dbReference>
<dbReference type="EMBL" id="VGJX01000068">
    <property type="protein sequence ID" value="MBM3273881.1"/>
    <property type="molecule type" value="Genomic_DNA"/>
</dbReference>
<keyword evidence="3" id="KW-0249">Electron transport</keyword>
<keyword evidence="2" id="KW-0813">Transport</keyword>
<dbReference type="PANTHER" id="PTHR45663:SF11">
    <property type="entry name" value="GEO12009P1"/>
    <property type="match status" value="1"/>
</dbReference>
<dbReference type="InterPro" id="IPR013766">
    <property type="entry name" value="Thioredoxin_domain"/>
</dbReference>
<feature type="active site" description="Nucleophile" evidence="8">
    <location>
        <position position="33"/>
    </location>
</feature>
<sequence length="108" mass="11384">MDGQCVERLTAGNWHDVVTSDAPVLVDFGAEWCGPCQALAPVIAEIAYEFAGQLRVGTVDVDAEPELAAQYGVMGLPTLLIFKGGKPVSRLVGFKPIGTIRNAAEAVL</sequence>
<dbReference type="SUPFAM" id="SSF52833">
    <property type="entry name" value="Thioredoxin-like"/>
    <property type="match status" value="1"/>
</dbReference>
<feature type="domain" description="Thioredoxin" evidence="10">
    <location>
        <begin position="1"/>
        <end position="108"/>
    </location>
</feature>
<feature type="site" description="Contributes to redox potential value" evidence="8">
    <location>
        <position position="35"/>
    </location>
</feature>
<organism evidence="11 12">
    <name type="scientific">Candidatus Tanganyikabacteria bacterium</name>
    <dbReference type="NCBI Taxonomy" id="2961651"/>
    <lineage>
        <taxon>Bacteria</taxon>
        <taxon>Bacillati</taxon>
        <taxon>Candidatus Sericytochromatia</taxon>
        <taxon>Candidatus Tanganyikabacteria</taxon>
    </lineage>
</organism>
<dbReference type="GO" id="GO:0045454">
    <property type="term" value="P:cell redox homeostasis"/>
    <property type="evidence" value="ECO:0007669"/>
    <property type="project" value="TreeGrafter"/>
</dbReference>
<comment type="similarity">
    <text evidence="1 7">Belongs to the thioredoxin family.</text>
</comment>
<dbReference type="PANTHER" id="PTHR45663">
    <property type="entry name" value="GEO12009P1"/>
    <property type="match status" value="1"/>
</dbReference>
<evidence type="ECO:0000256" key="3">
    <source>
        <dbReference type="ARBA" id="ARBA00022982"/>
    </source>
</evidence>
<dbReference type="AlphaFoldDB" id="A0A937X0R6"/>
<dbReference type="Gene3D" id="3.40.30.10">
    <property type="entry name" value="Glutaredoxin"/>
    <property type="match status" value="1"/>
</dbReference>
<evidence type="ECO:0000256" key="6">
    <source>
        <dbReference type="NCBIfam" id="TIGR01068"/>
    </source>
</evidence>
<feature type="active site" description="Nucleophile" evidence="8">
    <location>
        <position position="36"/>
    </location>
</feature>
<dbReference type="PIRSF" id="PIRSF000077">
    <property type="entry name" value="Thioredoxin"/>
    <property type="match status" value="1"/>
</dbReference>
<accession>A0A937X0R6</accession>
<dbReference type="InterPro" id="IPR036249">
    <property type="entry name" value="Thioredoxin-like_sf"/>
</dbReference>
<dbReference type="GO" id="GO:0005829">
    <property type="term" value="C:cytosol"/>
    <property type="evidence" value="ECO:0007669"/>
    <property type="project" value="TreeGrafter"/>
</dbReference>
<dbReference type="CDD" id="cd02947">
    <property type="entry name" value="TRX_family"/>
    <property type="match status" value="1"/>
</dbReference>
<comment type="caution">
    <text evidence="11">The sequence shown here is derived from an EMBL/GenBank/DDBJ whole genome shotgun (WGS) entry which is preliminary data.</text>
</comment>
<dbReference type="FunFam" id="3.40.30.10:FF:000001">
    <property type="entry name" value="Thioredoxin"/>
    <property type="match status" value="1"/>
</dbReference>
<dbReference type="NCBIfam" id="TIGR01068">
    <property type="entry name" value="thioredoxin"/>
    <property type="match status" value="1"/>
</dbReference>
<dbReference type="Pfam" id="PF00085">
    <property type="entry name" value="Thioredoxin"/>
    <property type="match status" value="1"/>
</dbReference>
<evidence type="ECO:0000256" key="7">
    <source>
        <dbReference type="PIRNR" id="PIRNR000077"/>
    </source>
</evidence>
<evidence type="ECO:0000313" key="12">
    <source>
        <dbReference type="Proteomes" id="UP000703893"/>
    </source>
</evidence>
<reference evidence="11 12" key="1">
    <citation type="submission" date="2019-03" db="EMBL/GenBank/DDBJ databases">
        <title>Lake Tanganyika Metagenome-Assembled Genomes (MAGs).</title>
        <authorList>
            <person name="Tran P."/>
        </authorList>
    </citation>
    <scope>NUCLEOTIDE SEQUENCE [LARGE SCALE GENOMIC DNA]</scope>
    <source>
        <strain evidence="11">K_DeepCast_65m_m2_236</strain>
    </source>
</reference>
<gene>
    <name evidence="11" type="primary">trxA</name>
    <name evidence="11" type="ORF">FJZ00_01915</name>
</gene>
<dbReference type="PROSITE" id="PS51352">
    <property type="entry name" value="THIOREDOXIN_2"/>
    <property type="match status" value="1"/>
</dbReference>
<feature type="site" description="Deprotonates C-terminal active site Cys" evidence="8">
    <location>
        <position position="27"/>
    </location>
</feature>
<evidence type="ECO:0000256" key="5">
    <source>
        <dbReference type="ARBA" id="ARBA00023284"/>
    </source>
</evidence>
<dbReference type="GO" id="GO:0015035">
    <property type="term" value="F:protein-disulfide reductase activity"/>
    <property type="evidence" value="ECO:0007669"/>
    <property type="project" value="UniProtKB-UniRule"/>
</dbReference>
<evidence type="ECO:0000313" key="11">
    <source>
        <dbReference type="EMBL" id="MBM3273881.1"/>
    </source>
</evidence>
<protein>
    <recommendedName>
        <fullName evidence="6 7">Thioredoxin</fullName>
    </recommendedName>
</protein>
<dbReference type="InterPro" id="IPR005746">
    <property type="entry name" value="Thioredoxin"/>
</dbReference>
<evidence type="ECO:0000256" key="8">
    <source>
        <dbReference type="PIRSR" id="PIRSR000077-1"/>
    </source>
</evidence>